<comment type="caution">
    <text evidence="13">The sequence shown here is derived from an EMBL/GenBank/DDBJ whole genome shotgun (WGS) entry which is preliminary data.</text>
</comment>
<gene>
    <name evidence="13" type="ORF">L195_g034364</name>
</gene>
<dbReference type="SUPFAM" id="SSF57716">
    <property type="entry name" value="Glucocorticoid receptor-like (DNA-binding domain)"/>
    <property type="match status" value="1"/>
</dbReference>
<sequence length="204" mass="22862">MKKEDENEDYKDEDSTSLKWMPSKKRIIHKMMEDQRGSKNKFEKEKLLGFDNSSNNNSSNNNITIRVCSDCHTTKTPLWRSGPTGPKSLCNACGIRQRKARRALAAAASANGETLVAAEKPNLKEKKLQIKRKRSKIDQCAPHLKSKGKIGNKCLTFEDLIASLSNNLTDPHQVFPQDEKEAAILLMALSYGLLHGFPSNGYLD</sequence>
<evidence type="ECO:0000259" key="12">
    <source>
        <dbReference type="PROSITE" id="PS50114"/>
    </source>
</evidence>
<comment type="subcellular location">
    <subcellularLocation>
        <location evidence="1">Nucleus</location>
    </subcellularLocation>
</comment>
<dbReference type="PROSITE" id="PS00344">
    <property type="entry name" value="GATA_ZN_FINGER_1"/>
    <property type="match status" value="1"/>
</dbReference>
<dbReference type="AlphaFoldDB" id="A0A2K3LIP2"/>
<evidence type="ECO:0000313" key="13">
    <source>
        <dbReference type="EMBL" id="PNX78386.1"/>
    </source>
</evidence>
<dbReference type="STRING" id="57577.A0A2K3LIP2"/>
<dbReference type="Pfam" id="PF00320">
    <property type="entry name" value="GATA"/>
    <property type="match status" value="1"/>
</dbReference>
<dbReference type="GO" id="GO:0008270">
    <property type="term" value="F:zinc ion binding"/>
    <property type="evidence" value="ECO:0007669"/>
    <property type="project" value="UniProtKB-KW"/>
</dbReference>
<organism evidence="13 14">
    <name type="scientific">Trifolium pratense</name>
    <name type="common">Red clover</name>
    <dbReference type="NCBI Taxonomy" id="57577"/>
    <lineage>
        <taxon>Eukaryota</taxon>
        <taxon>Viridiplantae</taxon>
        <taxon>Streptophyta</taxon>
        <taxon>Embryophyta</taxon>
        <taxon>Tracheophyta</taxon>
        <taxon>Spermatophyta</taxon>
        <taxon>Magnoliopsida</taxon>
        <taxon>eudicotyledons</taxon>
        <taxon>Gunneridae</taxon>
        <taxon>Pentapetalae</taxon>
        <taxon>rosids</taxon>
        <taxon>fabids</taxon>
        <taxon>Fabales</taxon>
        <taxon>Fabaceae</taxon>
        <taxon>Papilionoideae</taxon>
        <taxon>50 kb inversion clade</taxon>
        <taxon>NPAAA clade</taxon>
        <taxon>Hologalegina</taxon>
        <taxon>IRL clade</taxon>
        <taxon>Trifolieae</taxon>
        <taxon>Trifolium</taxon>
    </lineage>
</organism>
<evidence type="ECO:0000256" key="7">
    <source>
        <dbReference type="ARBA" id="ARBA00023163"/>
    </source>
</evidence>
<feature type="domain" description="GATA-type" evidence="12">
    <location>
        <begin position="66"/>
        <end position="98"/>
    </location>
</feature>
<name>A0A2K3LIP2_TRIPR</name>
<dbReference type="InterPro" id="IPR052138">
    <property type="entry name" value="GATA_ZnFinger_Domain"/>
</dbReference>
<evidence type="ECO:0000256" key="11">
    <source>
        <dbReference type="SAM" id="MobiDB-lite"/>
    </source>
</evidence>
<dbReference type="Proteomes" id="UP000236291">
    <property type="component" value="Unassembled WGS sequence"/>
</dbReference>
<dbReference type="PROSITE" id="PS50114">
    <property type="entry name" value="GATA_ZN_FINGER_2"/>
    <property type="match status" value="1"/>
</dbReference>
<evidence type="ECO:0000256" key="2">
    <source>
        <dbReference type="ARBA" id="ARBA00022723"/>
    </source>
</evidence>
<accession>A0A2K3LIP2</accession>
<reference evidence="13 14" key="2">
    <citation type="journal article" date="2017" name="Front. Plant Sci.">
        <title>Gene Classification and Mining of Molecular Markers Useful in Red Clover (Trifolium pratense) Breeding.</title>
        <authorList>
            <person name="Istvanek J."/>
            <person name="Dluhosova J."/>
            <person name="Dluhos P."/>
            <person name="Patkova L."/>
            <person name="Nedelnik J."/>
            <person name="Repkova J."/>
        </authorList>
    </citation>
    <scope>NUCLEOTIDE SEQUENCE [LARGE SCALE GENOMIC DNA]</scope>
    <source>
        <strain evidence="14">cv. Tatra</strain>
        <tissue evidence="13">Young leaves</tissue>
    </source>
</reference>
<evidence type="ECO:0000256" key="1">
    <source>
        <dbReference type="ARBA" id="ARBA00004123"/>
    </source>
</evidence>
<dbReference type="PANTHER" id="PTHR47255">
    <property type="entry name" value="GATA TRANSCRIPTION FACTOR 22-RELATED"/>
    <property type="match status" value="1"/>
</dbReference>
<reference evidence="13 14" key="1">
    <citation type="journal article" date="2014" name="Am. J. Bot.">
        <title>Genome assembly and annotation for red clover (Trifolium pratense; Fabaceae).</title>
        <authorList>
            <person name="Istvanek J."/>
            <person name="Jaros M."/>
            <person name="Krenek A."/>
            <person name="Repkova J."/>
        </authorList>
    </citation>
    <scope>NUCLEOTIDE SEQUENCE [LARGE SCALE GENOMIC DNA]</scope>
    <source>
        <strain evidence="14">cv. Tatra</strain>
        <tissue evidence="13">Young leaves</tissue>
    </source>
</reference>
<keyword evidence="8" id="KW-0539">Nucleus</keyword>
<evidence type="ECO:0000256" key="9">
    <source>
        <dbReference type="ARBA" id="ARBA00024019"/>
    </source>
</evidence>
<proteinExistence type="inferred from homology"/>
<dbReference type="GO" id="GO:0000976">
    <property type="term" value="F:transcription cis-regulatory region binding"/>
    <property type="evidence" value="ECO:0007669"/>
    <property type="project" value="UniProtKB-ARBA"/>
</dbReference>
<dbReference type="InterPro" id="IPR013088">
    <property type="entry name" value="Znf_NHR/GATA"/>
</dbReference>
<dbReference type="InterPro" id="IPR000679">
    <property type="entry name" value="Znf_GATA"/>
</dbReference>
<dbReference type="GO" id="GO:0005634">
    <property type="term" value="C:nucleus"/>
    <property type="evidence" value="ECO:0007669"/>
    <property type="project" value="UniProtKB-SubCell"/>
</dbReference>
<feature type="region of interest" description="Disordered" evidence="11">
    <location>
        <begin position="1"/>
        <end position="21"/>
    </location>
</feature>
<dbReference type="FunFam" id="3.30.50.10:FF:000055">
    <property type="entry name" value="GATA transcription factor 21"/>
    <property type="match status" value="1"/>
</dbReference>
<evidence type="ECO:0000256" key="6">
    <source>
        <dbReference type="ARBA" id="ARBA00023125"/>
    </source>
</evidence>
<comment type="similarity">
    <text evidence="9">Belongs to the type IV zinc-finger family. Class B subfamily.</text>
</comment>
<dbReference type="SMART" id="SM00401">
    <property type="entry name" value="ZnF_GATA"/>
    <property type="match status" value="1"/>
</dbReference>
<dbReference type="CDD" id="cd00202">
    <property type="entry name" value="ZnF_GATA"/>
    <property type="match status" value="1"/>
</dbReference>
<dbReference type="PANTHER" id="PTHR47255:SF4">
    <property type="entry name" value="GATA ZINC FINGER DOMAIN-CONTAINING PROTEIN 12"/>
    <property type="match status" value="1"/>
</dbReference>
<keyword evidence="3 10" id="KW-0863">Zinc-finger</keyword>
<evidence type="ECO:0000256" key="4">
    <source>
        <dbReference type="ARBA" id="ARBA00022833"/>
    </source>
</evidence>
<keyword evidence="7" id="KW-0804">Transcription</keyword>
<protein>
    <submittedName>
        <fullName evidence="13">GATA transcription factor 22-like protein</fullName>
    </submittedName>
</protein>
<keyword evidence="5" id="KW-0805">Transcription regulation</keyword>
<keyword evidence="2" id="KW-0479">Metal-binding</keyword>
<evidence type="ECO:0000256" key="5">
    <source>
        <dbReference type="ARBA" id="ARBA00023015"/>
    </source>
</evidence>
<keyword evidence="6" id="KW-0238">DNA-binding</keyword>
<dbReference type="GO" id="GO:0006355">
    <property type="term" value="P:regulation of DNA-templated transcription"/>
    <property type="evidence" value="ECO:0007669"/>
    <property type="project" value="InterPro"/>
</dbReference>
<keyword evidence="4" id="KW-0862">Zinc</keyword>
<evidence type="ECO:0000256" key="8">
    <source>
        <dbReference type="ARBA" id="ARBA00023242"/>
    </source>
</evidence>
<dbReference type="EMBL" id="ASHM01034033">
    <property type="protein sequence ID" value="PNX78386.1"/>
    <property type="molecule type" value="Genomic_DNA"/>
</dbReference>
<evidence type="ECO:0000256" key="10">
    <source>
        <dbReference type="PROSITE-ProRule" id="PRU00094"/>
    </source>
</evidence>
<dbReference type="Gene3D" id="3.30.50.10">
    <property type="entry name" value="Erythroid Transcription Factor GATA-1, subunit A"/>
    <property type="match status" value="1"/>
</dbReference>
<evidence type="ECO:0000256" key="3">
    <source>
        <dbReference type="ARBA" id="ARBA00022771"/>
    </source>
</evidence>
<feature type="compositionally biased region" description="Acidic residues" evidence="11">
    <location>
        <begin position="1"/>
        <end position="12"/>
    </location>
</feature>
<evidence type="ECO:0000313" key="14">
    <source>
        <dbReference type="Proteomes" id="UP000236291"/>
    </source>
</evidence>